<feature type="transmembrane region" description="Helical" evidence="5">
    <location>
        <begin position="16"/>
        <end position="35"/>
    </location>
</feature>
<proteinExistence type="predicted"/>
<dbReference type="InterPro" id="IPR004342">
    <property type="entry name" value="EXS_C"/>
</dbReference>
<accession>A0AA91T2D5</accession>
<keyword evidence="4 5" id="KW-0472">Membrane</keyword>
<evidence type="ECO:0000313" key="7">
    <source>
        <dbReference type="EMBL" id="OVF09288.1"/>
    </source>
</evidence>
<organism evidence="7 8">
    <name type="scientific">Clavispora lusitaniae</name>
    <name type="common">Candida lusitaniae</name>
    <dbReference type="NCBI Taxonomy" id="36911"/>
    <lineage>
        <taxon>Eukaryota</taxon>
        <taxon>Fungi</taxon>
        <taxon>Dikarya</taxon>
        <taxon>Ascomycota</taxon>
        <taxon>Saccharomycotina</taxon>
        <taxon>Pichiomycetes</taxon>
        <taxon>Metschnikowiaceae</taxon>
        <taxon>Clavispora</taxon>
    </lineage>
</organism>
<evidence type="ECO:0000313" key="8">
    <source>
        <dbReference type="Proteomes" id="UP000195602"/>
    </source>
</evidence>
<feature type="transmembrane region" description="Helical" evidence="5">
    <location>
        <begin position="327"/>
        <end position="349"/>
    </location>
</feature>
<name>A0AA91T2D5_CLALS</name>
<dbReference type="PANTHER" id="PTHR10783:SF46">
    <property type="entry name" value="PROTEIN ERD1 HOMOLOG 2"/>
    <property type="match status" value="1"/>
</dbReference>
<evidence type="ECO:0000256" key="3">
    <source>
        <dbReference type="ARBA" id="ARBA00022989"/>
    </source>
</evidence>
<sequence length="426" mass="49937">MPERESDLQFNDIVPLAFRIVLFLELGIFLWYALIRICHGVFRINVLAILNLSFSTRKYSHSNAGDFTTGEYATVASADLEENVILTKGVYRTLRSTFALNFAGLATYWASLVFSHEKSFFRQTASIYIPALLFFITLHRAMGKGASMGQTRMFTTLKRVLVGQINSTTMRTNDILLSDSLTSYAKVLNDVFMLAWTILMPADKGYNVYLETFVLAYPALIRIKQCWYEYSHTRDKNHFYNMLKYSCQVGPLVINMLIKLSMSHLTSEKGISPRLSELNFWWYVFSAVSSTYSFIWDIRMDWEFGLFEPVFRPKTRRFEPIRNRSQLVFNNFLMYYVAIIVDFFVRFIWVFKMFVMKEAEMDLGLRHRVGNFLFGYDFLSFGYVLLETLEILRRWIWCFLKLECEFIKFQEKNDLAHAVPLAALDK</sequence>
<dbReference type="KEGG" id="clus:A9F13_05g00759"/>
<dbReference type="PROSITE" id="PS51380">
    <property type="entry name" value="EXS"/>
    <property type="match status" value="1"/>
</dbReference>
<dbReference type="GO" id="GO:0016020">
    <property type="term" value="C:membrane"/>
    <property type="evidence" value="ECO:0007669"/>
    <property type="project" value="UniProtKB-SubCell"/>
</dbReference>
<evidence type="ECO:0000256" key="1">
    <source>
        <dbReference type="ARBA" id="ARBA00004141"/>
    </source>
</evidence>
<reference evidence="7 8" key="1">
    <citation type="submission" date="2017-04" db="EMBL/GenBank/DDBJ databases">
        <title>Draft genome of the yeast Clavispora lusitaniae type strain CBS 6936.</title>
        <authorList>
            <person name="Durrens P."/>
            <person name="Klopp C."/>
            <person name="Biteau N."/>
            <person name="Fitton-Ouhabi V."/>
            <person name="Dementhon K."/>
            <person name="Accoceberry I."/>
            <person name="Sherman D.J."/>
            <person name="Noel T."/>
        </authorList>
    </citation>
    <scope>NUCLEOTIDE SEQUENCE [LARGE SCALE GENOMIC DNA]</scope>
    <source>
        <strain evidence="7 8">CBS 6936</strain>
    </source>
</reference>
<dbReference type="EMBL" id="LYUB02000005">
    <property type="protein sequence ID" value="OVF09288.1"/>
    <property type="molecule type" value="Genomic_DNA"/>
</dbReference>
<dbReference type="GO" id="GO:0005737">
    <property type="term" value="C:cytoplasm"/>
    <property type="evidence" value="ECO:0007669"/>
    <property type="project" value="TreeGrafter"/>
</dbReference>
<dbReference type="Pfam" id="PF03124">
    <property type="entry name" value="EXS"/>
    <property type="match status" value="1"/>
</dbReference>
<keyword evidence="3 5" id="KW-1133">Transmembrane helix</keyword>
<dbReference type="Proteomes" id="UP000195602">
    <property type="component" value="Unassembled WGS sequence"/>
</dbReference>
<gene>
    <name evidence="7" type="ORF">A9F13_05g00759</name>
</gene>
<evidence type="ECO:0000256" key="4">
    <source>
        <dbReference type="ARBA" id="ARBA00023136"/>
    </source>
</evidence>
<feature type="transmembrane region" description="Helical" evidence="5">
    <location>
        <begin position="120"/>
        <end position="138"/>
    </location>
</feature>
<feature type="transmembrane region" description="Helical" evidence="5">
    <location>
        <begin position="98"/>
        <end position="114"/>
    </location>
</feature>
<keyword evidence="2 5" id="KW-0812">Transmembrane</keyword>
<evidence type="ECO:0000259" key="6">
    <source>
        <dbReference type="PROSITE" id="PS51380"/>
    </source>
</evidence>
<evidence type="ECO:0000256" key="2">
    <source>
        <dbReference type="ARBA" id="ARBA00022692"/>
    </source>
</evidence>
<evidence type="ECO:0000256" key="5">
    <source>
        <dbReference type="SAM" id="Phobius"/>
    </source>
</evidence>
<comment type="subcellular location">
    <subcellularLocation>
        <location evidence="1">Membrane</location>
        <topology evidence="1">Multi-pass membrane protein</topology>
    </subcellularLocation>
</comment>
<feature type="transmembrane region" description="Helical" evidence="5">
    <location>
        <begin position="369"/>
        <end position="386"/>
    </location>
</feature>
<protein>
    <recommendedName>
        <fullName evidence="6">EXS domain-containing protein</fullName>
    </recommendedName>
</protein>
<comment type="caution">
    <text evidence="7">The sequence shown here is derived from an EMBL/GenBank/DDBJ whole genome shotgun (WGS) entry which is preliminary data.</text>
</comment>
<feature type="domain" description="EXS" evidence="6">
    <location>
        <begin position="202"/>
        <end position="426"/>
    </location>
</feature>
<dbReference type="PANTHER" id="PTHR10783">
    <property type="entry name" value="XENOTROPIC AND POLYTROPIC RETROVIRUS RECEPTOR 1-RELATED"/>
    <property type="match status" value="1"/>
</dbReference>
<dbReference type="AlphaFoldDB" id="A0AA91T2D5"/>